<dbReference type="EMBL" id="DRIE01000101">
    <property type="protein sequence ID" value="HEC57404.1"/>
    <property type="molecule type" value="Genomic_DNA"/>
</dbReference>
<name>A0A7J2S3Q3_9EURY</name>
<sequence length="73" mass="8183">MKSLIDYSLNEEYEKAKRLGDKPAEVDSLYGPERKNRGDGWGLKRDWSQWHFLTGGGGGKSKFSIIGSNHLVA</sequence>
<reference evidence="1" key="1">
    <citation type="journal article" date="2020" name="mSystems">
        <title>Genome- and Community-Level Interaction Insights into Carbon Utilization and Element Cycling Functions of Hydrothermarchaeota in Hydrothermal Sediment.</title>
        <authorList>
            <person name="Zhou Z."/>
            <person name="Liu Y."/>
            <person name="Xu W."/>
            <person name="Pan J."/>
            <person name="Luo Z.H."/>
            <person name="Li M."/>
        </authorList>
    </citation>
    <scope>NUCLEOTIDE SEQUENCE [LARGE SCALE GENOMIC DNA]</scope>
    <source>
        <strain evidence="1">HyVt-386</strain>
    </source>
</reference>
<proteinExistence type="predicted"/>
<protein>
    <submittedName>
        <fullName evidence="1">Uncharacterized protein</fullName>
    </submittedName>
</protein>
<comment type="caution">
    <text evidence="1">The sequence shown here is derived from an EMBL/GenBank/DDBJ whole genome shotgun (WGS) entry which is preliminary data.</text>
</comment>
<dbReference type="Proteomes" id="UP000885936">
    <property type="component" value="Unassembled WGS sequence"/>
</dbReference>
<evidence type="ECO:0000313" key="1">
    <source>
        <dbReference type="EMBL" id="HEC57404.1"/>
    </source>
</evidence>
<accession>A0A7J2S3Q3</accession>
<dbReference type="AlphaFoldDB" id="A0A7J2S3Q3"/>
<gene>
    <name evidence="1" type="ORF">ENI32_05945</name>
</gene>
<organism evidence="1">
    <name type="scientific">Candidatus Syntropharchaeum butanivorans</name>
    <dbReference type="NCBI Taxonomy" id="1839936"/>
    <lineage>
        <taxon>Archaea</taxon>
        <taxon>Methanobacteriati</taxon>
        <taxon>Methanobacteriota</taxon>
        <taxon>Stenosarchaea group</taxon>
        <taxon>Methanomicrobia</taxon>
        <taxon>Methanosarcinales</taxon>
        <taxon>ANME-2 cluster</taxon>
        <taxon>Candidatus Syntropharchaeum</taxon>
    </lineage>
</organism>